<dbReference type="EMBL" id="CP000390">
    <property type="protein sequence ID" value="ABG63446.1"/>
    <property type="molecule type" value="Genomic_DNA"/>
</dbReference>
<dbReference type="AlphaFoldDB" id="Q11GM9"/>
<dbReference type="InterPro" id="IPR003779">
    <property type="entry name" value="CMD-like"/>
</dbReference>
<gene>
    <name evidence="2" type="ordered locus">Meso_2053</name>
</gene>
<keyword evidence="2" id="KW-0575">Peroxidase</keyword>
<accession>Q11GM9</accession>
<reference evidence="2" key="1">
    <citation type="submission" date="2006-06" db="EMBL/GenBank/DDBJ databases">
        <title>Complete sequence of chromosome of Chelativorans sp. BNC1.</title>
        <authorList>
            <consortium name="US DOE Joint Genome Institute"/>
            <person name="Copeland A."/>
            <person name="Lucas S."/>
            <person name="Lapidus A."/>
            <person name="Barry K."/>
            <person name="Detter J.C."/>
            <person name="Glavina del Rio T."/>
            <person name="Hammon N."/>
            <person name="Israni S."/>
            <person name="Dalin E."/>
            <person name="Tice H."/>
            <person name="Pitluck S."/>
            <person name="Chertkov O."/>
            <person name="Brettin T."/>
            <person name="Bruce D."/>
            <person name="Han C."/>
            <person name="Tapia R."/>
            <person name="Gilna P."/>
            <person name="Schmutz J."/>
            <person name="Larimer F."/>
            <person name="Land M."/>
            <person name="Hauser L."/>
            <person name="Kyrpides N."/>
            <person name="Mikhailova N."/>
            <person name="Richardson P."/>
        </authorList>
    </citation>
    <scope>NUCLEOTIDE SEQUENCE</scope>
    <source>
        <strain evidence="2">BNC1</strain>
    </source>
</reference>
<dbReference type="KEGG" id="mes:Meso_2053"/>
<proteinExistence type="predicted"/>
<dbReference type="STRING" id="266779.Meso_2053"/>
<dbReference type="OrthoDB" id="9801997at2"/>
<feature type="domain" description="Carboxymuconolactone decarboxylase-like" evidence="1">
    <location>
        <begin position="13"/>
        <end position="93"/>
    </location>
</feature>
<evidence type="ECO:0000313" key="2">
    <source>
        <dbReference type="EMBL" id="ABG63446.1"/>
    </source>
</evidence>
<dbReference type="eggNOG" id="COG2128">
    <property type="taxonomic scope" value="Bacteria"/>
</dbReference>
<evidence type="ECO:0000259" key="1">
    <source>
        <dbReference type="Pfam" id="PF02627"/>
    </source>
</evidence>
<dbReference type="GO" id="GO:0051920">
    <property type="term" value="F:peroxiredoxin activity"/>
    <property type="evidence" value="ECO:0007669"/>
    <property type="project" value="InterPro"/>
</dbReference>
<dbReference type="SUPFAM" id="SSF69118">
    <property type="entry name" value="AhpD-like"/>
    <property type="match status" value="1"/>
</dbReference>
<sequence>MQPRLNFHQASPEIIKNVRALNKAVDECGLDKMLLHLIKLRASQINGCSYCVDMHSHEAREDGESEQRLYLVSAWRESPLFSERERAALAWTEKLTRLADGLVEDEAFEDVSRHFTEDELVKLSVAIGMINVWNRLCVPFQSIHPIREQRLAAE</sequence>
<dbReference type="NCBIfam" id="TIGR00778">
    <property type="entry name" value="ahpD_dom"/>
    <property type="match status" value="1"/>
</dbReference>
<keyword evidence="2" id="KW-0560">Oxidoreductase</keyword>
<name>Q11GM9_CHESB</name>
<dbReference type="PANTHER" id="PTHR34846">
    <property type="entry name" value="4-CARBOXYMUCONOLACTONE DECARBOXYLASE FAMILY PROTEIN (AFU_ORTHOLOGUE AFUA_6G11590)"/>
    <property type="match status" value="1"/>
</dbReference>
<dbReference type="Pfam" id="PF02627">
    <property type="entry name" value="CMD"/>
    <property type="match status" value="1"/>
</dbReference>
<dbReference type="InterPro" id="IPR004675">
    <property type="entry name" value="AhpD_core"/>
</dbReference>
<dbReference type="HOGENOM" id="CLU_082760_6_0_5"/>
<dbReference type="InterPro" id="IPR029032">
    <property type="entry name" value="AhpD-like"/>
</dbReference>
<dbReference type="Gene3D" id="1.20.1290.10">
    <property type="entry name" value="AhpD-like"/>
    <property type="match status" value="1"/>
</dbReference>
<dbReference type="PANTHER" id="PTHR34846:SF10">
    <property type="entry name" value="CYTOPLASMIC PROTEIN"/>
    <property type="match status" value="1"/>
</dbReference>
<organism evidence="2">
    <name type="scientific">Chelativorans sp. (strain BNC1)</name>
    <dbReference type="NCBI Taxonomy" id="266779"/>
    <lineage>
        <taxon>Bacteria</taxon>
        <taxon>Pseudomonadati</taxon>
        <taxon>Pseudomonadota</taxon>
        <taxon>Alphaproteobacteria</taxon>
        <taxon>Hyphomicrobiales</taxon>
        <taxon>Phyllobacteriaceae</taxon>
        <taxon>Chelativorans</taxon>
    </lineage>
</organism>
<protein>
    <submittedName>
        <fullName evidence="2">Alkylhydroperoxidase like protein, AhpD family</fullName>
    </submittedName>
</protein>